<comment type="subcellular location">
    <subcellularLocation>
        <location evidence="1">Cell membrane</location>
        <topology evidence="1">Multi-pass membrane protein</topology>
    </subcellularLocation>
</comment>
<dbReference type="NCBIfam" id="TIGR01194">
    <property type="entry name" value="cyc_pep_trnsptr"/>
    <property type="match status" value="1"/>
</dbReference>
<dbReference type="GO" id="GO:0015833">
    <property type="term" value="P:peptide transport"/>
    <property type="evidence" value="ECO:0007669"/>
    <property type="project" value="InterPro"/>
</dbReference>
<evidence type="ECO:0000259" key="9">
    <source>
        <dbReference type="PROSITE" id="PS50929"/>
    </source>
</evidence>
<dbReference type="PROSITE" id="PS00211">
    <property type="entry name" value="ABC_TRANSPORTER_1"/>
    <property type="match status" value="1"/>
</dbReference>
<evidence type="ECO:0000256" key="5">
    <source>
        <dbReference type="ARBA" id="ARBA00022989"/>
    </source>
</evidence>
<feature type="domain" description="ABC transmembrane type-1" evidence="9">
    <location>
        <begin position="14"/>
        <end position="292"/>
    </location>
</feature>
<dbReference type="Gene3D" id="3.40.50.300">
    <property type="entry name" value="P-loop containing nucleotide triphosphate hydrolases"/>
    <property type="match status" value="1"/>
</dbReference>
<feature type="domain" description="ABC transporter" evidence="8">
    <location>
        <begin position="333"/>
        <end position="555"/>
    </location>
</feature>
<keyword evidence="4" id="KW-0067">ATP-binding</keyword>
<dbReference type="SMART" id="SM00382">
    <property type="entry name" value="AAA"/>
    <property type="match status" value="1"/>
</dbReference>
<dbReference type="SUPFAM" id="SSF90123">
    <property type="entry name" value="ABC transporter transmembrane region"/>
    <property type="match status" value="1"/>
</dbReference>
<comment type="caution">
    <text evidence="10">The sequence shown here is derived from an EMBL/GenBank/DDBJ whole genome shotgun (WGS) entry which is preliminary data.</text>
</comment>
<name>A0A848LG88_9BACT</name>
<evidence type="ECO:0000313" key="11">
    <source>
        <dbReference type="Proteomes" id="UP000518300"/>
    </source>
</evidence>
<evidence type="ECO:0000313" key="10">
    <source>
        <dbReference type="EMBL" id="NMO14848.1"/>
    </source>
</evidence>
<dbReference type="AlphaFoldDB" id="A0A848LG88"/>
<evidence type="ECO:0000259" key="8">
    <source>
        <dbReference type="PROSITE" id="PS50893"/>
    </source>
</evidence>
<keyword evidence="5 7" id="KW-1133">Transmembrane helix</keyword>
<keyword evidence="2 7" id="KW-0812">Transmembrane</keyword>
<dbReference type="InterPro" id="IPR036640">
    <property type="entry name" value="ABC1_TM_sf"/>
</dbReference>
<keyword evidence="3" id="KW-0547">Nucleotide-binding</keyword>
<gene>
    <name evidence="10" type="ORF">HG543_08250</name>
</gene>
<dbReference type="PANTHER" id="PTHR24221:SF654">
    <property type="entry name" value="ATP-BINDING CASSETTE SUB-FAMILY B MEMBER 6"/>
    <property type="match status" value="1"/>
</dbReference>
<dbReference type="PROSITE" id="PS50893">
    <property type="entry name" value="ABC_TRANSPORTER_2"/>
    <property type="match status" value="1"/>
</dbReference>
<feature type="transmembrane region" description="Helical" evidence="7">
    <location>
        <begin position="116"/>
        <end position="145"/>
    </location>
</feature>
<keyword evidence="6 7" id="KW-0472">Membrane</keyword>
<dbReference type="GO" id="GO:0140359">
    <property type="term" value="F:ABC-type transporter activity"/>
    <property type="evidence" value="ECO:0007669"/>
    <property type="project" value="InterPro"/>
</dbReference>
<dbReference type="GO" id="GO:0005524">
    <property type="term" value="F:ATP binding"/>
    <property type="evidence" value="ECO:0007669"/>
    <property type="project" value="UniProtKB-KW"/>
</dbReference>
<organism evidence="10 11">
    <name type="scientific">Pyxidicoccus fallax</name>
    <dbReference type="NCBI Taxonomy" id="394095"/>
    <lineage>
        <taxon>Bacteria</taxon>
        <taxon>Pseudomonadati</taxon>
        <taxon>Myxococcota</taxon>
        <taxon>Myxococcia</taxon>
        <taxon>Myxococcales</taxon>
        <taxon>Cystobacterineae</taxon>
        <taxon>Myxococcaceae</taxon>
        <taxon>Pyxidicoccus</taxon>
    </lineage>
</organism>
<accession>A0A848LG88</accession>
<dbReference type="GO" id="GO:0005886">
    <property type="term" value="C:plasma membrane"/>
    <property type="evidence" value="ECO:0007669"/>
    <property type="project" value="UniProtKB-SubCell"/>
</dbReference>
<dbReference type="Pfam" id="PF00664">
    <property type="entry name" value="ABC_membrane"/>
    <property type="match status" value="1"/>
</dbReference>
<reference evidence="10 11" key="1">
    <citation type="submission" date="2020-04" db="EMBL/GenBank/DDBJ databases">
        <title>Draft genome of Pyxidicoccus fallax type strain.</title>
        <authorList>
            <person name="Whitworth D.E."/>
        </authorList>
    </citation>
    <scope>NUCLEOTIDE SEQUENCE [LARGE SCALE GENOMIC DNA]</scope>
    <source>
        <strain evidence="10 11">DSM 14698</strain>
    </source>
</reference>
<dbReference type="InterPro" id="IPR005898">
    <property type="entry name" value="Cyc_pep_transpt_SyrD/YojI"/>
</dbReference>
<feature type="transmembrane region" description="Helical" evidence="7">
    <location>
        <begin position="151"/>
        <end position="171"/>
    </location>
</feature>
<dbReference type="InterPro" id="IPR027417">
    <property type="entry name" value="P-loop_NTPase"/>
</dbReference>
<proteinExistence type="predicted"/>
<evidence type="ECO:0000256" key="3">
    <source>
        <dbReference type="ARBA" id="ARBA00022741"/>
    </source>
</evidence>
<dbReference type="InterPro" id="IPR003593">
    <property type="entry name" value="AAA+_ATPase"/>
</dbReference>
<evidence type="ECO:0000256" key="7">
    <source>
        <dbReference type="SAM" id="Phobius"/>
    </source>
</evidence>
<dbReference type="PROSITE" id="PS50929">
    <property type="entry name" value="ABC_TM1F"/>
    <property type="match status" value="1"/>
</dbReference>
<dbReference type="Gene3D" id="1.20.1560.10">
    <property type="entry name" value="ABC transporter type 1, transmembrane domain"/>
    <property type="match status" value="1"/>
</dbReference>
<evidence type="ECO:0000256" key="2">
    <source>
        <dbReference type="ARBA" id="ARBA00022692"/>
    </source>
</evidence>
<dbReference type="Pfam" id="PF00005">
    <property type="entry name" value="ABC_tran"/>
    <property type="match status" value="1"/>
</dbReference>
<dbReference type="GO" id="GO:0016887">
    <property type="term" value="F:ATP hydrolysis activity"/>
    <property type="evidence" value="ECO:0007669"/>
    <property type="project" value="InterPro"/>
</dbReference>
<feature type="transmembrane region" description="Helical" evidence="7">
    <location>
        <begin position="232"/>
        <end position="254"/>
    </location>
</feature>
<keyword evidence="11" id="KW-1185">Reference proteome</keyword>
<evidence type="ECO:0000256" key="6">
    <source>
        <dbReference type="ARBA" id="ARBA00023136"/>
    </source>
</evidence>
<protein>
    <submittedName>
        <fullName evidence="10">Cyclic peptide export ABC transporter</fullName>
    </submittedName>
</protein>
<evidence type="ECO:0000256" key="4">
    <source>
        <dbReference type="ARBA" id="ARBA00022840"/>
    </source>
</evidence>
<dbReference type="EMBL" id="JABBJJ010000026">
    <property type="protein sequence ID" value="NMO14848.1"/>
    <property type="molecule type" value="Genomic_DNA"/>
</dbReference>
<dbReference type="Proteomes" id="UP000518300">
    <property type="component" value="Unassembled WGS sequence"/>
</dbReference>
<dbReference type="RefSeq" id="WP_169344142.1">
    <property type="nucleotide sequence ID" value="NZ_JABBJJ010000026.1"/>
</dbReference>
<dbReference type="InterPro" id="IPR039421">
    <property type="entry name" value="Type_1_exporter"/>
</dbReference>
<dbReference type="SUPFAM" id="SSF52540">
    <property type="entry name" value="P-loop containing nucleoside triphosphate hydrolases"/>
    <property type="match status" value="1"/>
</dbReference>
<feature type="transmembrane region" description="Helical" evidence="7">
    <location>
        <begin position="53"/>
        <end position="76"/>
    </location>
</feature>
<dbReference type="InterPro" id="IPR011527">
    <property type="entry name" value="ABC1_TM_dom"/>
</dbReference>
<dbReference type="PANTHER" id="PTHR24221">
    <property type="entry name" value="ATP-BINDING CASSETTE SUB-FAMILY B"/>
    <property type="match status" value="1"/>
</dbReference>
<sequence>MKLLLLLLRSSKKLALLTILFGALSGAASASLVGIINKALNPEADSSVTDIALPFVGLTLGTLFTRMGSNFLLNMLQQDILLNLRLWLSRHLLTTPLRTMEEAGAHRMLTSLMQDIITLGLGVSAMPEVLINAAVVLAGLCYMAWLSWPLFLLILGVLVVGQILYAVPAGIGTRFQMMAREQNGILFRKFMALTEGAKELRLHRSRRRAYYDEELTTNARALRQKHLKSENFFAIANGLGSLIYIAVIGVLLLVIPRFTTLSHAELLGAVLVVLYLQQPINVVTSMIPHVRRSEVAISQIEKLGAKLTPESTLVKTLSENLPAQETPRDFERIDVVGVTHTYKNEKDNEKFTVGPISTSLSKGELVFIIGGNGSGKTSFAKLLTGLYMPEAGEILVDGKTVTTETLDDYRQHFSAIFFDFHVFDRLLGLSSPDLLEKAAGYLKELQIDHKVTIGKDGKLSTTTLSQGQRKRLALLAAYLEDRPVYLFDEWAADQDPQFREVFYKKILPDLKARGKAVVVISHDDRYFHLGDRILQLEFGQVVSDARPAEKRAVSA</sequence>
<dbReference type="GO" id="GO:1904680">
    <property type="term" value="F:peptide transmembrane transporter activity"/>
    <property type="evidence" value="ECO:0007669"/>
    <property type="project" value="InterPro"/>
</dbReference>
<dbReference type="GO" id="GO:0034040">
    <property type="term" value="F:ATPase-coupled lipid transmembrane transporter activity"/>
    <property type="evidence" value="ECO:0007669"/>
    <property type="project" value="TreeGrafter"/>
</dbReference>
<dbReference type="InterPro" id="IPR003439">
    <property type="entry name" value="ABC_transporter-like_ATP-bd"/>
</dbReference>
<dbReference type="InterPro" id="IPR017871">
    <property type="entry name" value="ABC_transporter-like_CS"/>
</dbReference>
<evidence type="ECO:0000256" key="1">
    <source>
        <dbReference type="ARBA" id="ARBA00004651"/>
    </source>
</evidence>